<dbReference type="RefSeq" id="WP_059076060.1">
    <property type="nucleotide sequence ID" value="NZ_CP011940.1"/>
</dbReference>
<reference evidence="11 14" key="2">
    <citation type="submission" date="2024-10" db="EMBL/GenBank/DDBJ databases">
        <authorList>
            <person name="Sang B.-I."/>
            <person name="Prabhaharan D."/>
        </authorList>
    </citation>
    <scope>NUCLEOTIDE SEQUENCE [LARGE SCALE GENOMIC DNA]</scope>
    <source>
        <strain evidence="11 14">MH</strain>
    </source>
</reference>
<evidence type="ECO:0000259" key="9">
    <source>
        <dbReference type="Pfam" id="PF01379"/>
    </source>
</evidence>
<dbReference type="InterPro" id="IPR022418">
    <property type="entry name" value="Porphobilinogen_deaminase_C"/>
</dbReference>
<dbReference type="PANTHER" id="PTHR11557:SF0">
    <property type="entry name" value="PORPHOBILINOGEN DEAMINASE"/>
    <property type="match status" value="1"/>
</dbReference>
<proteinExistence type="inferred from homology"/>
<dbReference type="PRINTS" id="PR00151">
    <property type="entry name" value="PORPHBDMNASE"/>
</dbReference>
<comment type="catalytic activity">
    <reaction evidence="7 8">
        <text>4 porphobilinogen + H2O = hydroxymethylbilane + 4 NH4(+)</text>
        <dbReference type="Rhea" id="RHEA:13185"/>
        <dbReference type="ChEBI" id="CHEBI:15377"/>
        <dbReference type="ChEBI" id="CHEBI:28938"/>
        <dbReference type="ChEBI" id="CHEBI:57845"/>
        <dbReference type="ChEBI" id="CHEBI:58126"/>
        <dbReference type="EC" id="2.5.1.61"/>
    </reaction>
</comment>
<evidence type="ECO:0000256" key="6">
    <source>
        <dbReference type="ARBA" id="ARBA00023244"/>
    </source>
</evidence>
<evidence type="ECO:0000313" key="13">
    <source>
        <dbReference type="Proteomes" id="UP000591071"/>
    </source>
</evidence>
<dbReference type="SUPFAM" id="SSF54782">
    <property type="entry name" value="Porphobilinogen deaminase (hydroxymethylbilane synthase), C-terminal domain"/>
    <property type="match status" value="1"/>
</dbReference>
<sequence length="315" mass="33546">MLPDSLVIGTRRSRLALWQAGYVRQLLQKACPGLTITLQCVTTRGDRIIDRPLSAIGGKGLFTEEIERGLYGHTLDLAVHSLKDMPSELPDGLILAAVPARGNEKDAFVSRRYQSLSDLPRGAVVGTSSLRRKAQLLHLRPDLTVSDLRGNVDTRLSRLDDGDYDAIILAAAGLIRLGLSDRITSLLPPDQFLPAAGQGALAIEARSDDEPVLRLLQAIHDERTAAAVTAERACAAAIGGSCQIPAGAFASWQGGDLVLRAFIASPDGRTCLNRQATAPAADARKLGYELGKDMLAGGGEALLRSLRTTIKGDTL</sequence>
<feature type="domain" description="Porphobilinogen deaminase C-terminal" evidence="10">
    <location>
        <begin position="226"/>
        <end position="295"/>
    </location>
</feature>
<evidence type="ECO:0000256" key="4">
    <source>
        <dbReference type="ARBA" id="ARBA00011245"/>
    </source>
</evidence>
<feature type="domain" description="Porphobilinogen deaminase N-terminal" evidence="9">
    <location>
        <begin position="6"/>
        <end position="212"/>
    </location>
</feature>
<comment type="miscellaneous">
    <text evidence="8">The porphobilinogen subunits are added to the dipyrromethane group.</text>
</comment>
<dbReference type="OrthoDB" id="9810298at2"/>
<dbReference type="GO" id="GO:0006782">
    <property type="term" value="P:protoporphyrinogen IX biosynthetic process"/>
    <property type="evidence" value="ECO:0007669"/>
    <property type="project" value="UniProtKB-UniRule"/>
</dbReference>
<name>A0A848BX59_9FIRM</name>
<dbReference type="Gene3D" id="3.40.190.10">
    <property type="entry name" value="Periplasmic binding protein-like II"/>
    <property type="match status" value="2"/>
</dbReference>
<feature type="modified residue" description="S-(dipyrrolylmethanemethyl)cysteine" evidence="8">
    <location>
        <position position="242"/>
    </location>
</feature>
<accession>A0A848BX59</accession>
<dbReference type="EMBL" id="JBIEKR010000005">
    <property type="protein sequence ID" value="MFG6272832.1"/>
    <property type="molecule type" value="Genomic_DNA"/>
</dbReference>
<evidence type="ECO:0000256" key="7">
    <source>
        <dbReference type="ARBA" id="ARBA00048169"/>
    </source>
</evidence>
<dbReference type="HAMAP" id="MF_00260">
    <property type="entry name" value="Porphobil_deam"/>
    <property type="match status" value="1"/>
</dbReference>
<evidence type="ECO:0000256" key="8">
    <source>
        <dbReference type="HAMAP-Rule" id="MF_00260"/>
    </source>
</evidence>
<comment type="cofactor">
    <cofactor evidence="8">
        <name>dipyrromethane</name>
        <dbReference type="ChEBI" id="CHEBI:60342"/>
    </cofactor>
    <text evidence="8">Binds 1 dipyrromethane group covalently.</text>
</comment>
<evidence type="ECO:0000313" key="11">
    <source>
        <dbReference type="EMBL" id="MFG6272832.1"/>
    </source>
</evidence>
<dbReference type="Proteomes" id="UP000591071">
    <property type="component" value="Unassembled WGS sequence"/>
</dbReference>
<dbReference type="SUPFAM" id="SSF53850">
    <property type="entry name" value="Periplasmic binding protein-like II"/>
    <property type="match status" value="1"/>
</dbReference>
<gene>
    <name evidence="8 12" type="primary">hemC</name>
    <name evidence="11" type="ORF">ACGTZG_06470</name>
    <name evidence="12" type="ORF">HF872_03150</name>
</gene>
<keyword evidence="6 8" id="KW-0627">Porphyrin biosynthesis</keyword>
<dbReference type="PANTHER" id="PTHR11557">
    <property type="entry name" value="PORPHOBILINOGEN DEAMINASE"/>
    <property type="match status" value="1"/>
</dbReference>
<dbReference type="Proteomes" id="UP001605989">
    <property type="component" value="Unassembled WGS sequence"/>
</dbReference>
<dbReference type="NCBIfam" id="TIGR00212">
    <property type="entry name" value="hemC"/>
    <property type="match status" value="1"/>
</dbReference>
<keyword evidence="5 8" id="KW-0808">Transferase</keyword>
<dbReference type="AlphaFoldDB" id="A0A848BX59"/>
<evidence type="ECO:0000313" key="12">
    <source>
        <dbReference type="EMBL" id="NME27627.1"/>
    </source>
</evidence>
<comment type="caution">
    <text evidence="12">The sequence shown here is derived from an EMBL/GenBank/DDBJ whole genome shotgun (WGS) entry which is preliminary data.</text>
</comment>
<dbReference type="EC" id="2.5.1.61" evidence="8"/>
<dbReference type="PIRSF" id="PIRSF001438">
    <property type="entry name" value="4pyrrol_synth_OHMeBilane_synth"/>
    <property type="match status" value="1"/>
</dbReference>
<dbReference type="InterPro" id="IPR000860">
    <property type="entry name" value="HemC"/>
</dbReference>
<dbReference type="Pfam" id="PF03900">
    <property type="entry name" value="Porphobil_deamC"/>
    <property type="match status" value="1"/>
</dbReference>
<evidence type="ECO:0000256" key="2">
    <source>
        <dbReference type="ARBA" id="ARBA00004735"/>
    </source>
</evidence>
<organism evidence="12 13">
    <name type="scientific">Megasphaera hexanoica</name>
    <dbReference type="NCBI Taxonomy" id="1675036"/>
    <lineage>
        <taxon>Bacteria</taxon>
        <taxon>Bacillati</taxon>
        <taxon>Bacillota</taxon>
        <taxon>Negativicutes</taxon>
        <taxon>Veillonellales</taxon>
        <taxon>Veillonellaceae</taxon>
        <taxon>Megasphaera</taxon>
    </lineage>
</organism>
<evidence type="ECO:0000256" key="1">
    <source>
        <dbReference type="ARBA" id="ARBA00002869"/>
    </source>
</evidence>
<comment type="similarity">
    <text evidence="3 8">Belongs to the HMBS family.</text>
</comment>
<dbReference type="Pfam" id="PF01379">
    <property type="entry name" value="Porphobil_deam"/>
    <property type="match status" value="1"/>
</dbReference>
<dbReference type="FunFam" id="3.40.190.10:FF:000004">
    <property type="entry name" value="Porphobilinogen deaminase"/>
    <property type="match status" value="1"/>
</dbReference>
<protein>
    <recommendedName>
        <fullName evidence="8">Porphobilinogen deaminase</fullName>
        <shortName evidence="8">PBG</shortName>
        <ecNumber evidence="8">2.5.1.61</ecNumber>
    </recommendedName>
    <alternativeName>
        <fullName evidence="8">Hydroxymethylbilane synthase</fullName>
        <shortName evidence="8">HMBS</shortName>
    </alternativeName>
    <alternativeName>
        <fullName evidence="8">Pre-uroporphyrinogen synthase</fullName>
    </alternativeName>
</protein>
<keyword evidence="14" id="KW-1185">Reference proteome</keyword>
<dbReference type="CDD" id="cd13646">
    <property type="entry name" value="PBP2_EcHMBS_like"/>
    <property type="match status" value="1"/>
</dbReference>
<dbReference type="Gene3D" id="3.30.160.40">
    <property type="entry name" value="Porphobilinogen deaminase, C-terminal domain"/>
    <property type="match status" value="1"/>
</dbReference>
<evidence type="ECO:0000256" key="3">
    <source>
        <dbReference type="ARBA" id="ARBA00005638"/>
    </source>
</evidence>
<dbReference type="InterPro" id="IPR022417">
    <property type="entry name" value="Porphobilin_deaminase_N"/>
</dbReference>
<evidence type="ECO:0000256" key="5">
    <source>
        <dbReference type="ARBA" id="ARBA00022679"/>
    </source>
</evidence>
<dbReference type="GO" id="GO:0005737">
    <property type="term" value="C:cytoplasm"/>
    <property type="evidence" value="ECO:0007669"/>
    <property type="project" value="UniProtKB-UniRule"/>
</dbReference>
<comment type="subunit">
    <text evidence="4 8">Monomer.</text>
</comment>
<comment type="pathway">
    <text evidence="2">Porphyrin-containing compound metabolism; protoporphyrin-IX biosynthesis; coproporphyrinogen-III from 5-aminolevulinate: step 2/4.</text>
</comment>
<reference evidence="12 13" key="1">
    <citation type="submission" date="2020-04" db="EMBL/GenBank/DDBJ databases">
        <authorList>
            <person name="Hitch T.C.A."/>
            <person name="Wylensek D."/>
            <person name="Clavel T."/>
        </authorList>
    </citation>
    <scope>NUCLEOTIDE SEQUENCE [LARGE SCALE GENOMIC DNA]</scope>
    <source>
        <strain evidence="12 13">Oil-RF-744-FAT-WT-6-1</strain>
    </source>
</reference>
<evidence type="ECO:0000259" key="10">
    <source>
        <dbReference type="Pfam" id="PF03900"/>
    </source>
</evidence>
<dbReference type="EMBL" id="JABAFG010000004">
    <property type="protein sequence ID" value="NME27627.1"/>
    <property type="molecule type" value="Genomic_DNA"/>
</dbReference>
<dbReference type="InterPro" id="IPR036803">
    <property type="entry name" value="Porphobilinogen_deaminase_C_sf"/>
</dbReference>
<dbReference type="FunFam" id="3.40.190.10:FF:000005">
    <property type="entry name" value="Porphobilinogen deaminase"/>
    <property type="match status" value="1"/>
</dbReference>
<dbReference type="GO" id="GO:0004418">
    <property type="term" value="F:hydroxymethylbilane synthase activity"/>
    <property type="evidence" value="ECO:0007669"/>
    <property type="project" value="UniProtKB-UniRule"/>
</dbReference>
<comment type="function">
    <text evidence="1 8">Tetrapolymerization of the monopyrrole PBG into the hydroxymethylbilane pre-uroporphyrinogen in several discrete steps.</text>
</comment>
<evidence type="ECO:0000313" key="14">
    <source>
        <dbReference type="Proteomes" id="UP001605989"/>
    </source>
</evidence>
<dbReference type="KEGG" id="mhw:ACT01_04065"/>